<sequence>MLDFRHWRDMGLAILAALALFGAVRYIAGAVMSVGSVHEEQAYIVPIPGAAPLVDPLDPAEFARIYEAADPARGESLWRSCRMCHSHVAGENKTGPSLAGVVGRPVDTVAGFAYSGALERVVSVWTPDRINALIANPRRFAPGTLMTFTGMRNPQDRADLIAFLSRQ</sequence>
<dbReference type="GO" id="GO:0009055">
    <property type="term" value="F:electron transfer activity"/>
    <property type="evidence" value="ECO:0007669"/>
    <property type="project" value="InterPro"/>
</dbReference>
<dbReference type="GO" id="GO:0046872">
    <property type="term" value="F:metal ion binding"/>
    <property type="evidence" value="ECO:0007669"/>
    <property type="project" value="UniProtKB-KW"/>
</dbReference>
<keyword evidence="3 6" id="KW-0479">Metal-binding</keyword>
<evidence type="ECO:0000256" key="3">
    <source>
        <dbReference type="ARBA" id="ARBA00022723"/>
    </source>
</evidence>
<dbReference type="PROSITE" id="PS51007">
    <property type="entry name" value="CYTC"/>
    <property type="match status" value="1"/>
</dbReference>
<keyword evidence="5 6" id="KW-0408">Iron</keyword>
<accession>A0A1W6NY69</accession>
<dbReference type="KEGG" id="kro:BVG79_00688"/>
<dbReference type="SMR" id="A0A1W6NY69"/>
<name>A0A1W6NY69_9RHOB</name>
<dbReference type="SUPFAM" id="SSF46626">
    <property type="entry name" value="Cytochrome c"/>
    <property type="match status" value="1"/>
</dbReference>
<dbReference type="InterPro" id="IPR009056">
    <property type="entry name" value="Cyt_c-like_dom"/>
</dbReference>
<reference evidence="8 9" key="1">
    <citation type="submission" date="2017-02" db="EMBL/GenBank/DDBJ databases">
        <title>Ketogulonicigenium robustum SPU B003 Genome sequencing and assembly.</title>
        <authorList>
            <person name="Li Y."/>
            <person name="Liu L."/>
            <person name="Wang C."/>
            <person name="Zhang M."/>
            <person name="Zhang T."/>
            <person name="Zhang Y."/>
        </authorList>
    </citation>
    <scope>NUCLEOTIDE SEQUENCE [LARGE SCALE GENOMIC DNA]</scope>
    <source>
        <strain evidence="8 9">SPU_B003</strain>
    </source>
</reference>
<dbReference type="PRINTS" id="PR00604">
    <property type="entry name" value="CYTCHRMECIAB"/>
</dbReference>
<evidence type="ECO:0000256" key="1">
    <source>
        <dbReference type="ARBA" id="ARBA00022448"/>
    </source>
</evidence>
<proteinExistence type="predicted"/>
<gene>
    <name evidence="8" type="primary">cyt</name>
    <name evidence="8" type="ORF">BVG79_00688</name>
</gene>
<keyword evidence="9" id="KW-1185">Reference proteome</keyword>
<dbReference type="AlphaFoldDB" id="A0A1W6NY69"/>
<dbReference type="STRING" id="92947.BVG79_00688"/>
<dbReference type="InterPro" id="IPR036909">
    <property type="entry name" value="Cyt_c-like_dom_sf"/>
</dbReference>
<dbReference type="OrthoDB" id="9805828at2"/>
<protein>
    <submittedName>
        <fullName evidence="8">Cytochrome C, class I</fullName>
    </submittedName>
</protein>
<evidence type="ECO:0000256" key="4">
    <source>
        <dbReference type="ARBA" id="ARBA00022982"/>
    </source>
</evidence>
<dbReference type="RefSeq" id="WP_085785653.1">
    <property type="nucleotide sequence ID" value="NZ_CP019937.1"/>
</dbReference>
<evidence type="ECO:0000256" key="2">
    <source>
        <dbReference type="ARBA" id="ARBA00022617"/>
    </source>
</evidence>
<keyword evidence="4" id="KW-0249">Electron transport</keyword>
<organism evidence="8 9">
    <name type="scientific">Ketogulonicigenium robustum</name>
    <dbReference type="NCBI Taxonomy" id="92947"/>
    <lineage>
        <taxon>Bacteria</taxon>
        <taxon>Pseudomonadati</taxon>
        <taxon>Pseudomonadota</taxon>
        <taxon>Alphaproteobacteria</taxon>
        <taxon>Rhodobacterales</taxon>
        <taxon>Roseobacteraceae</taxon>
        <taxon>Ketogulonicigenium</taxon>
    </lineage>
</organism>
<keyword evidence="2 6" id="KW-0349">Heme</keyword>
<dbReference type="GO" id="GO:0020037">
    <property type="term" value="F:heme binding"/>
    <property type="evidence" value="ECO:0007669"/>
    <property type="project" value="InterPro"/>
</dbReference>
<dbReference type="Proteomes" id="UP000242447">
    <property type="component" value="Chromosome"/>
</dbReference>
<dbReference type="PANTHER" id="PTHR11961">
    <property type="entry name" value="CYTOCHROME C"/>
    <property type="match status" value="1"/>
</dbReference>
<dbReference type="Gene3D" id="1.10.760.10">
    <property type="entry name" value="Cytochrome c-like domain"/>
    <property type="match status" value="1"/>
</dbReference>
<evidence type="ECO:0000256" key="6">
    <source>
        <dbReference type="PROSITE-ProRule" id="PRU00433"/>
    </source>
</evidence>
<dbReference type="InterPro" id="IPR002327">
    <property type="entry name" value="Cyt_c_1A/1B"/>
</dbReference>
<evidence type="ECO:0000313" key="8">
    <source>
        <dbReference type="EMBL" id="ARO14040.1"/>
    </source>
</evidence>
<evidence type="ECO:0000313" key="9">
    <source>
        <dbReference type="Proteomes" id="UP000242447"/>
    </source>
</evidence>
<feature type="domain" description="Cytochrome c" evidence="7">
    <location>
        <begin position="69"/>
        <end position="167"/>
    </location>
</feature>
<evidence type="ECO:0000259" key="7">
    <source>
        <dbReference type="PROSITE" id="PS51007"/>
    </source>
</evidence>
<evidence type="ECO:0000256" key="5">
    <source>
        <dbReference type="ARBA" id="ARBA00023004"/>
    </source>
</evidence>
<keyword evidence="1" id="KW-0813">Transport</keyword>
<dbReference type="EMBL" id="CP019937">
    <property type="protein sequence ID" value="ARO14040.1"/>
    <property type="molecule type" value="Genomic_DNA"/>
</dbReference>